<evidence type="ECO:0000256" key="2">
    <source>
        <dbReference type="ARBA" id="ARBA00006671"/>
    </source>
</evidence>
<dbReference type="InterPro" id="IPR000259">
    <property type="entry name" value="Adhesion_dom_fimbrial"/>
</dbReference>
<reference evidence="5 6" key="1">
    <citation type="submission" date="2023-08" db="EMBL/GenBank/DDBJ databases">
        <title>Achromobacter seleniivolatilans sp. nov., isolated from seleniferous soil.</title>
        <authorList>
            <person name="Zhang S."/>
            <person name="Li K."/>
            <person name="Peng J."/>
            <person name="Zhao Q."/>
            <person name="Wang H."/>
            <person name="Guo Y."/>
        </authorList>
    </citation>
    <scope>NUCLEOTIDE SEQUENCE [LARGE SCALE GENOMIC DNA]</scope>
    <source>
        <strain evidence="5 6">R39</strain>
    </source>
</reference>
<evidence type="ECO:0000256" key="3">
    <source>
        <dbReference type="ARBA" id="ARBA00023263"/>
    </source>
</evidence>
<comment type="subcellular location">
    <subcellularLocation>
        <location evidence="1">Fimbrium</location>
    </subcellularLocation>
</comment>
<evidence type="ECO:0000259" key="4">
    <source>
        <dbReference type="Pfam" id="PF00419"/>
    </source>
</evidence>
<proteinExistence type="inferred from homology"/>
<dbReference type="EMBL" id="CP132976">
    <property type="protein sequence ID" value="WMD19073.1"/>
    <property type="molecule type" value="Genomic_DNA"/>
</dbReference>
<keyword evidence="3" id="KW-0281">Fimbrium</keyword>
<dbReference type="Gene3D" id="2.60.40.1090">
    <property type="entry name" value="Fimbrial-type adhesion domain"/>
    <property type="match status" value="1"/>
</dbReference>
<dbReference type="PANTHER" id="PTHR33420:SF14">
    <property type="entry name" value="TYPE 1 FIMBRIN D-MANNOSE SPECIFIC ADHESIN"/>
    <property type="match status" value="1"/>
</dbReference>
<comment type="similarity">
    <text evidence="2">Belongs to the fimbrial protein family.</text>
</comment>
<gene>
    <name evidence="5" type="ORF">RAS12_20930</name>
</gene>
<dbReference type="Proteomes" id="UP001234798">
    <property type="component" value="Chromosome"/>
</dbReference>
<dbReference type="InterPro" id="IPR050263">
    <property type="entry name" value="Bact_Fimbrial_Adh_Pro"/>
</dbReference>
<dbReference type="RefSeq" id="WP_306939808.1">
    <property type="nucleotide sequence ID" value="NZ_CP132976.1"/>
</dbReference>
<dbReference type="SUPFAM" id="SSF49401">
    <property type="entry name" value="Bacterial adhesins"/>
    <property type="match status" value="1"/>
</dbReference>
<dbReference type="Pfam" id="PF00419">
    <property type="entry name" value="Fimbrial"/>
    <property type="match status" value="1"/>
</dbReference>
<protein>
    <submittedName>
        <fullName evidence="5">Fimbrial protein</fullName>
    </submittedName>
</protein>
<accession>A0ABY9LWA9</accession>
<evidence type="ECO:0000256" key="1">
    <source>
        <dbReference type="ARBA" id="ARBA00004561"/>
    </source>
</evidence>
<dbReference type="InterPro" id="IPR008966">
    <property type="entry name" value="Adhesion_dom_sf"/>
</dbReference>
<evidence type="ECO:0000313" key="6">
    <source>
        <dbReference type="Proteomes" id="UP001234798"/>
    </source>
</evidence>
<organism evidence="5 6">
    <name type="scientific">Achromobacter seleniivolatilans</name>
    <dbReference type="NCBI Taxonomy" id="3047478"/>
    <lineage>
        <taxon>Bacteria</taxon>
        <taxon>Pseudomonadati</taxon>
        <taxon>Pseudomonadota</taxon>
        <taxon>Betaproteobacteria</taxon>
        <taxon>Burkholderiales</taxon>
        <taxon>Alcaligenaceae</taxon>
        <taxon>Achromobacter</taxon>
    </lineage>
</organism>
<dbReference type="InterPro" id="IPR036937">
    <property type="entry name" value="Adhesion_dom_fimbrial_sf"/>
</dbReference>
<keyword evidence="6" id="KW-1185">Reference proteome</keyword>
<dbReference type="PANTHER" id="PTHR33420">
    <property type="entry name" value="FIMBRIAL SUBUNIT ELFA-RELATED"/>
    <property type="match status" value="1"/>
</dbReference>
<evidence type="ECO:0000313" key="5">
    <source>
        <dbReference type="EMBL" id="WMD19073.1"/>
    </source>
</evidence>
<name>A0ABY9LWA9_9BURK</name>
<sequence>MTDRFPLHATALPQHWAGLLIAAALLAGPGLAKADLANYYANLCKIDKPGEGSSNLIPWRARDNAATLGNIVAFRTISLSANYKYGTRVPAPGASYLLYGARWNTKSGISPIFPTNVQGISLRITTADRSLPIMIQPSGKTTLLFADIIRTQVSEAPNASFNRDVTLLAELIVTGTVETGKHEVTGFAKGYEATTLEGWVSQFQDTPPIADSVINTGHYSGIYSKNTCNAKKELDWRDIFYVLNEPPPPIKVTCTVDSQFGGNGHRVNMGTFNVGDFPKNGTLSAPAPFRVSVSQCVKGAKPQISFNAPYGVISGPGYQALKLEPLEKTAKNLGIVIVRPKEPEKTLSIGEGASVGAAYMFDDIPPDGVADASAAGIDLAARYMRIDQEGEGVKPGAANSQVNFRIVYD</sequence>
<feature type="domain" description="Fimbrial-type adhesion" evidence="4">
    <location>
        <begin position="251"/>
        <end position="409"/>
    </location>
</feature>